<dbReference type="InterPro" id="IPR015943">
    <property type="entry name" value="WD40/YVTN_repeat-like_dom_sf"/>
</dbReference>
<dbReference type="PANTHER" id="PTHR18763">
    <property type="entry name" value="WD-REPEAT PROTEIN 18"/>
    <property type="match status" value="1"/>
</dbReference>
<dbReference type="InterPro" id="IPR020472">
    <property type="entry name" value="WD40_PAC1"/>
</dbReference>
<dbReference type="EMBL" id="GAMC01009526">
    <property type="protein sequence ID" value="JAB97029.1"/>
    <property type="molecule type" value="mRNA"/>
</dbReference>
<evidence type="ECO:0000256" key="4">
    <source>
        <dbReference type="SAM" id="Coils"/>
    </source>
</evidence>
<reference evidence="5" key="1">
    <citation type="submission" date="2013-07" db="EMBL/GenBank/DDBJ databases">
        <authorList>
            <person name="Geib S."/>
        </authorList>
    </citation>
    <scope>NUCLEOTIDE SEQUENCE</scope>
</reference>
<dbReference type="PRINTS" id="PR00320">
    <property type="entry name" value="GPROTEINBRPT"/>
</dbReference>
<evidence type="ECO:0000313" key="5">
    <source>
        <dbReference type="EMBL" id="JAB97029.1"/>
    </source>
</evidence>
<accession>W8C4L3</accession>
<dbReference type="Pfam" id="PF00400">
    <property type="entry name" value="WD40"/>
    <property type="match status" value="3"/>
</dbReference>
<dbReference type="PROSITE" id="PS00678">
    <property type="entry name" value="WD_REPEATS_1"/>
    <property type="match status" value="1"/>
</dbReference>
<dbReference type="InterPro" id="IPR019775">
    <property type="entry name" value="WD40_repeat_CS"/>
</dbReference>
<dbReference type="SUPFAM" id="SSF50978">
    <property type="entry name" value="WD40 repeat-like"/>
    <property type="match status" value="1"/>
</dbReference>
<proteinExistence type="evidence at transcript level"/>
<reference evidence="5" key="2">
    <citation type="journal article" date="2014" name="BMC Genomics">
        <title>A genomic perspective to assessing quality of mass-reared SIT flies used in Mediterranean fruit fly (Ceratitis capitata) eradication in California.</title>
        <authorList>
            <person name="Calla B."/>
            <person name="Hall B."/>
            <person name="Hou S."/>
            <person name="Geib S.M."/>
        </authorList>
    </citation>
    <scope>NUCLEOTIDE SEQUENCE</scope>
</reference>
<dbReference type="Gene3D" id="2.130.10.10">
    <property type="entry name" value="YVTN repeat-like/Quinoprotein amine dehydrogenase"/>
    <property type="match status" value="2"/>
</dbReference>
<keyword evidence="4" id="KW-0175">Coiled coil</keyword>
<dbReference type="GO" id="GO:0006364">
    <property type="term" value="P:rRNA processing"/>
    <property type="evidence" value="ECO:0007669"/>
    <property type="project" value="TreeGrafter"/>
</dbReference>
<protein>
    <submittedName>
        <fullName evidence="5">WD repeat-containing protein 18</fullName>
    </submittedName>
</protein>
<feature type="coiled-coil region" evidence="4">
    <location>
        <begin position="404"/>
        <end position="431"/>
    </location>
</feature>
<organism evidence="5">
    <name type="scientific">Ceratitis capitata</name>
    <name type="common">Mediterranean fruit fly</name>
    <name type="synonym">Tephritis capitata</name>
    <dbReference type="NCBI Taxonomy" id="7213"/>
    <lineage>
        <taxon>Eukaryota</taxon>
        <taxon>Metazoa</taxon>
        <taxon>Ecdysozoa</taxon>
        <taxon>Arthropoda</taxon>
        <taxon>Hexapoda</taxon>
        <taxon>Insecta</taxon>
        <taxon>Pterygota</taxon>
        <taxon>Neoptera</taxon>
        <taxon>Endopterygota</taxon>
        <taxon>Diptera</taxon>
        <taxon>Brachycera</taxon>
        <taxon>Muscomorpha</taxon>
        <taxon>Tephritoidea</taxon>
        <taxon>Tephritidae</taxon>
        <taxon>Ceratitis</taxon>
        <taxon>Ceratitis</taxon>
    </lineage>
</organism>
<feature type="repeat" description="WD" evidence="3">
    <location>
        <begin position="265"/>
        <end position="306"/>
    </location>
</feature>
<dbReference type="GO" id="GO:0005656">
    <property type="term" value="C:nuclear pre-replicative complex"/>
    <property type="evidence" value="ECO:0007669"/>
    <property type="project" value="TreeGrafter"/>
</dbReference>
<keyword evidence="2" id="KW-0677">Repeat</keyword>
<dbReference type="InterPro" id="IPR036322">
    <property type="entry name" value="WD40_repeat_dom_sf"/>
</dbReference>
<evidence type="ECO:0000256" key="3">
    <source>
        <dbReference type="PROSITE-ProRule" id="PRU00221"/>
    </source>
</evidence>
<dbReference type="PANTHER" id="PTHR18763:SF0">
    <property type="entry name" value="WD REPEAT-CONTAINING PROTEIN 18"/>
    <property type="match status" value="1"/>
</dbReference>
<dbReference type="InterPro" id="IPR045227">
    <property type="entry name" value="WDR18/Ipi3/RID3"/>
</dbReference>
<dbReference type="AlphaFoldDB" id="W8C4L3"/>
<feature type="repeat" description="WD" evidence="3">
    <location>
        <begin position="119"/>
        <end position="153"/>
    </location>
</feature>
<keyword evidence="1 3" id="KW-0853">WD repeat</keyword>
<dbReference type="SMART" id="SM00320">
    <property type="entry name" value="WD40"/>
    <property type="match status" value="4"/>
</dbReference>
<dbReference type="GO" id="GO:0120330">
    <property type="term" value="C:rixosome complex"/>
    <property type="evidence" value="ECO:0007669"/>
    <property type="project" value="TreeGrafter"/>
</dbReference>
<dbReference type="PROSITE" id="PS50294">
    <property type="entry name" value="WD_REPEATS_REGION"/>
    <property type="match status" value="2"/>
</dbReference>
<name>W8C4L3_CERCA</name>
<dbReference type="OrthoDB" id="756370at2759"/>
<dbReference type="InterPro" id="IPR001680">
    <property type="entry name" value="WD40_rpt"/>
</dbReference>
<dbReference type="PROSITE" id="PS50082">
    <property type="entry name" value="WD_REPEATS_2"/>
    <property type="match status" value="2"/>
</dbReference>
<evidence type="ECO:0000256" key="2">
    <source>
        <dbReference type="ARBA" id="ARBA00022737"/>
    </source>
</evidence>
<evidence type="ECO:0000256" key="1">
    <source>
        <dbReference type="ARBA" id="ARBA00022574"/>
    </source>
</evidence>
<dbReference type="GO" id="GO:0006261">
    <property type="term" value="P:DNA-templated DNA replication"/>
    <property type="evidence" value="ECO:0007669"/>
    <property type="project" value="TreeGrafter"/>
</dbReference>
<gene>
    <name evidence="5" type="primary">WDR18</name>
</gene>
<sequence>MSELIEVLFTSDSNESQASITALDYKTGTNLMTYKAGGVVQPCSISLLSQHYILAANSTKPLLHVWPINSQQQLTSVRFVLPGRANSVAISPDNLYLVAAIQENIYLWQLSSGKMLNTISKHFQPINCIQFDEDSHFASAGQDGSVMIWNLTTVCARDDDSQKPVYTFNDHGLPVTDVHIGMGGIRAHMMTVSLDRTCKIYDLLIGALVLNVVFTEALHSVTANSLETSVYVGTCDGNIYEFNTDVGAESKEVHIQKEYSNLFKGHKEDTAVTCLALSIDGQTLISGGQDEQVCIWDIASRQLIKRMQHKGPVTNIKLRLTNPDIFKPENKPPKRFSGNLRRMLDPPEADDEDLIEIMVTERLELPYKDDWWPMPEYPFEYYENTTTPANNTSTSTSAKFNATDEDAAKEIERLRAEVEHLKLVNKQLFEVSAKQLLESKK</sequence>